<dbReference type="EMBL" id="JAUSYY010000001">
    <property type="protein sequence ID" value="MDQ0895268.1"/>
    <property type="molecule type" value="Genomic_DNA"/>
</dbReference>
<dbReference type="CDD" id="cd01166">
    <property type="entry name" value="KdgK"/>
    <property type="match status" value="1"/>
</dbReference>
<dbReference type="Pfam" id="PF00294">
    <property type="entry name" value="PfkB"/>
    <property type="match status" value="1"/>
</dbReference>
<gene>
    <name evidence="7" type="ORF">QFZ26_002823</name>
</gene>
<keyword evidence="3" id="KW-0547">Nucleotide-binding</keyword>
<dbReference type="InterPro" id="IPR011611">
    <property type="entry name" value="PfkB_dom"/>
</dbReference>
<dbReference type="PANTHER" id="PTHR43085">
    <property type="entry name" value="HEXOKINASE FAMILY MEMBER"/>
    <property type="match status" value="1"/>
</dbReference>
<evidence type="ECO:0000256" key="2">
    <source>
        <dbReference type="ARBA" id="ARBA00022679"/>
    </source>
</evidence>
<keyword evidence="8" id="KW-1185">Reference proteome</keyword>
<name>A0ABU0RB29_9MICO</name>
<protein>
    <submittedName>
        <fullName evidence="7">2-dehydro-3-deoxygluconokinase</fullName>
        <ecNumber evidence="7">2.7.1.45</ecNumber>
    </submittedName>
</protein>
<feature type="domain" description="Carbohydrate kinase PfkB" evidence="6">
    <location>
        <begin position="8"/>
        <end position="287"/>
    </location>
</feature>
<keyword evidence="5" id="KW-0067">ATP-binding</keyword>
<keyword evidence="2 7" id="KW-0808">Transferase</keyword>
<proteinExistence type="inferred from homology"/>
<comment type="similarity">
    <text evidence="1">Belongs to the carbohydrate kinase PfkB family.</text>
</comment>
<dbReference type="EC" id="2.7.1.45" evidence="7"/>
<organism evidence="7 8">
    <name type="scientific">Agromyces ramosus</name>
    <dbReference type="NCBI Taxonomy" id="33879"/>
    <lineage>
        <taxon>Bacteria</taxon>
        <taxon>Bacillati</taxon>
        <taxon>Actinomycetota</taxon>
        <taxon>Actinomycetes</taxon>
        <taxon>Micrococcales</taxon>
        <taxon>Microbacteriaceae</taxon>
        <taxon>Agromyces</taxon>
    </lineage>
</organism>
<evidence type="ECO:0000256" key="1">
    <source>
        <dbReference type="ARBA" id="ARBA00010688"/>
    </source>
</evidence>
<dbReference type="GO" id="GO:0008673">
    <property type="term" value="F:2-dehydro-3-deoxygluconokinase activity"/>
    <property type="evidence" value="ECO:0007669"/>
    <property type="project" value="UniProtKB-EC"/>
</dbReference>
<dbReference type="PANTHER" id="PTHR43085:SF1">
    <property type="entry name" value="PSEUDOURIDINE KINASE-RELATED"/>
    <property type="match status" value="1"/>
</dbReference>
<evidence type="ECO:0000256" key="3">
    <source>
        <dbReference type="ARBA" id="ARBA00022741"/>
    </source>
</evidence>
<accession>A0ABU0RB29</accession>
<evidence type="ECO:0000256" key="5">
    <source>
        <dbReference type="ARBA" id="ARBA00022840"/>
    </source>
</evidence>
<reference evidence="7 8" key="1">
    <citation type="submission" date="2023-07" db="EMBL/GenBank/DDBJ databases">
        <title>Comparative genomics of wheat-associated soil bacteria to identify genetic determinants of phenazine resistance.</title>
        <authorList>
            <person name="Mouncey N."/>
        </authorList>
    </citation>
    <scope>NUCLEOTIDE SEQUENCE [LARGE SCALE GENOMIC DNA]</scope>
    <source>
        <strain evidence="7 8">V3I3</strain>
    </source>
</reference>
<dbReference type="SUPFAM" id="SSF53613">
    <property type="entry name" value="Ribokinase-like"/>
    <property type="match status" value="1"/>
</dbReference>
<sequence>MPAPPLPDVVAIGETMVLVAPALAEPLELATGFHLDPGGAEANVASHLAALGRPAAWAGVVGDDALGRRLVRQLGERGVDTRWVGTRADAPTGVYFKDPGNGVRYYRSGSAASRMDASFLGGLPIGTARVVHLSGITPALSDSCDALAEAVVERAAGDSALVSFDVNHRPALWAADAAPERLRSLAARADLVFVGLDEAAALWGTESAAAVRALLPQPRLLVVKDAAALATEFSEAGVTEVPAFEVEVVEPVGAGDAFAAGYLDALLANASPLERVAAGHSRAVTVLGDTADFPRAHSTTTPRSDR</sequence>
<evidence type="ECO:0000256" key="4">
    <source>
        <dbReference type="ARBA" id="ARBA00022777"/>
    </source>
</evidence>
<dbReference type="Gene3D" id="3.40.1190.20">
    <property type="match status" value="1"/>
</dbReference>
<evidence type="ECO:0000313" key="7">
    <source>
        <dbReference type="EMBL" id="MDQ0895268.1"/>
    </source>
</evidence>
<comment type="caution">
    <text evidence="7">The sequence shown here is derived from an EMBL/GenBank/DDBJ whole genome shotgun (WGS) entry which is preliminary data.</text>
</comment>
<dbReference type="Proteomes" id="UP001239083">
    <property type="component" value="Unassembled WGS sequence"/>
</dbReference>
<dbReference type="InterPro" id="IPR050306">
    <property type="entry name" value="PfkB_Carbo_kinase"/>
</dbReference>
<dbReference type="InterPro" id="IPR029056">
    <property type="entry name" value="Ribokinase-like"/>
</dbReference>
<keyword evidence="4" id="KW-0418">Kinase</keyword>
<evidence type="ECO:0000313" key="8">
    <source>
        <dbReference type="Proteomes" id="UP001239083"/>
    </source>
</evidence>
<dbReference type="RefSeq" id="WP_307043197.1">
    <property type="nucleotide sequence ID" value="NZ_JAUSYY010000001.1"/>
</dbReference>
<evidence type="ECO:0000259" key="6">
    <source>
        <dbReference type="Pfam" id="PF00294"/>
    </source>
</evidence>